<dbReference type="Pfam" id="PF12704">
    <property type="entry name" value="MacB_PCD"/>
    <property type="match status" value="1"/>
</dbReference>
<comment type="caution">
    <text evidence="10">The sequence shown here is derived from an EMBL/GenBank/DDBJ whole genome shotgun (WGS) entry which is preliminary data.</text>
</comment>
<comment type="similarity">
    <text evidence="2">Belongs to the ABC-4 integral membrane protein family. LolC/E subfamily.</text>
</comment>
<reference evidence="11" key="1">
    <citation type="journal article" date="2019" name="Int. J. Syst. Evol. Microbiol.">
        <title>The Global Catalogue of Microorganisms (GCM) 10K type strain sequencing project: providing services to taxonomists for standard genome sequencing and annotation.</title>
        <authorList>
            <consortium name="The Broad Institute Genomics Platform"/>
            <consortium name="The Broad Institute Genome Sequencing Center for Infectious Disease"/>
            <person name="Wu L."/>
            <person name="Ma J."/>
        </authorList>
    </citation>
    <scope>NUCLEOTIDE SEQUENCE [LARGE SCALE GENOMIC DNA]</scope>
    <source>
        <strain evidence="11">JCM 31921</strain>
    </source>
</reference>
<feature type="domain" description="ABC3 transporter permease C-terminal" evidence="8">
    <location>
        <begin position="288"/>
        <end position="408"/>
    </location>
</feature>
<feature type="transmembrane region" description="Helical" evidence="7">
    <location>
        <begin position="21"/>
        <end position="42"/>
    </location>
</feature>
<dbReference type="Proteomes" id="UP001501410">
    <property type="component" value="Unassembled WGS sequence"/>
</dbReference>
<proteinExistence type="inferred from homology"/>
<protein>
    <submittedName>
        <fullName evidence="10">ABC transporter permease</fullName>
    </submittedName>
</protein>
<gene>
    <name evidence="10" type="ORF">GCM10023092_05050</name>
</gene>
<evidence type="ECO:0000256" key="4">
    <source>
        <dbReference type="ARBA" id="ARBA00022692"/>
    </source>
</evidence>
<comment type="subcellular location">
    <subcellularLocation>
        <location evidence="1">Cell membrane</location>
        <topology evidence="1">Multi-pass membrane protein</topology>
    </subcellularLocation>
</comment>
<evidence type="ECO:0000256" key="7">
    <source>
        <dbReference type="SAM" id="Phobius"/>
    </source>
</evidence>
<dbReference type="RefSeq" id="WP_344822352.1">
    <property type="nucleotide sequence ID" value="NZ_BAABEZ010000002.1"/>
</dbReference>
<keyword evidence="5 7" id="KW-1133">Transmembrane helix</keyword>
<feature type="transmembrane region" description="Helical" evidence="7">
    <location>
        <begin position="337"/>
        <end position="360"/>
    </location>
</feature>
<keyword evidence="6 7" id="KW-0472">Membrane</keyword>
<evidence type="ECO:0000259" key="9">
    <source>
        <dbReference type="Pfam" id="PF12704"/>
    </source>
</evidence>
<keyword evidence="3" id="KW-1003">Cell membrane</keyword>
<dbReference type="Pfam" id="PF02687">
    <property type="entry name" value="FtsX"/>
    <property type="match status" value="1"/>
</dbReference>
<keyword evidence="4 7" id="KW-0812">Transmembrane</keyword>
<evidence type="ECO:0000313" key="10">
    <source>
        <dbReference type="EMBL" id="GAA4449943.1"/>
    </source>
</evidence>
<feature type="domain" description="MacB-like periplasmic core" evidence="9">
    <location>
        <begin position="21"/>
        <end position="257"/>
    </location>
</feature>
<dbReference type="EMBL" id="BAABEZ010000002">
    <property type="protein sequence ID" value="GAA4449943.1"/>
    <property type="molecule type" value="Genomic_DNA"/>
</dbReference>
<name>A0ABP8MG08_9BACT</name>
<evidence type="ECO:0000256" key="6">
    <source>
        <dbReference type="ARBA" id="ARBA00023136"/>
    </source>
</evidence>
<evidence type="ECO:0000256" key="1">
    <source>
        <dbReference type="ARBA" id="ARBA00004651"/>
    </source>
</evidence>
<sequence length="414" mass="45322">MKIGINTEIAFTYMVSRRKQTIVAALGVTFGISMFIFMNALITGSNEWSEKSMLSSTPHLRLYNDPKMSDNQMLDKYAGGETINLISNPKFVNTDSRIADPDAVLQQLQHRAEITAMSKQVSTNVIYANSNVQENGNVSGVNIREQDKMFDISSTMISGSVDALAGNPDGIIIGTGLAEKLNVSKGDYITLSTTNAASKRLEIVGIFKTTIKGIDNTRSYTNISFVQQLLRKDRNYITDIYINIKDYNNTTGLARSIASETGYTVETWQSNNEQSLAGKKIRDVIANSVVITILIVAGFGIYNILNMVIYEKIKEIAILKATGFQSGHIISIFIRQALFIGVVGAVAGLLFGWLISFTVSKIYIGLGNVAYLPIAFQLRHYVQGAVFGIVTAFFAGYIPAVKASKVDPVTIIRG</sequence>
<dbReference type="InterPro" id="IPR003838">
    <property type="entry name" value="ABC3_permease_C"/>
</dbReference>
<dbReference type="PANTHER" id="PTHR30489">
    <property type="entry name" value="LIPOPROTEIN-RELEASING SYSTEM TRANSMEMBRANE PROTEIN LOLE"/>
    <property type="match status" value="1"/>
</dbReference>
<evidence type="ECO:0000256" key="5">
    <source>
        <dbReference type="ARBA" id="ARBA00022989"/>
    </source>
</evidence>
<dbReference type="PANTHER" id="PTHR30489:SF0">
    <property type="entry name" value="LIPOPROTEIN-RELEASING SYSTEM TRANSMEMBRANE PROTEIN LOLE"/>
    <property type="match status" value="1"/>
</dbReference>
<accession>A0ABP8MG08</accession>
<feature type="transmembrane region" description="Helical" evidence="7">
    <location>
        <begin position="284"/>
        <end position="305"/>
    </location>
</feature>
<feature type="transmembrane region" description="Helical" evidence="7">
    <location>
        <begin position="380"/>
        <end position="398"/>
    </location>
</feature>
<keyword evidence="11" id="KW-1185">Reference proteome</keyword>
<evidence type="ECO:0000256" key="2">
    <source>
        <dbReference type="ARBA" id="ARBA00005236"/>
    </source>
</evidence>
<dbReference type="InterPro" id="IPR051447">
    <property type="entry name" value="Lipoprotein-release_system"/>
</dbReference>
<evidence type="ECO:0000313" key="11">
    <source>
        <dbReference type="Proteomes" id="UP001501410"/>
    </source>
</evidence>
<dbReference type="InterPro" id="IPR025857">
    <property type="entry name" value="MacB_PCD"/>
</dbReference>
<evidence type="ECO:0000259" key="8">
    <source>
        <dbReference type="Pfam" id="PF02687"/>
    </source>
</evidence>
<organism evidence="10 11">
    <name type="scientific">Rurimicrobium arvi</name>
    <dbReference type="NCBI Taxonomy" id="2049916"/>
    <lineage>
        <taxon>Bacteria</taxon>
        <taxon>Pseudomonadati</taxon>
        <taxon>Bacteroidota</taxon>
        <taxon>Chitinophagia</taxon>
        <taxon>Chitinophagales</taxon>
        <taxon>Chitinophagaceae</taxon>
        <taxon>Rurimicrobium</taxon>
    </lineage>
</organism>
<evidence type="ECO:0000256" key="3">
    <source>
        <dbReference type="ARBA" id="ARBA00022475"/>
    </source>
</evidence>